<evidence type="ECO:0000256" key="1">
    <source>
        <dbReference type="SAM" id="MobiDB-lite"/>
    </source>
</evidence>
<feature type="region of interest" description="Disordered" evidence="1">
    <location>
        <begin position="591"/>
        <end position="614"/>
    </location>
</feature>
<accession>A0A9W8DRE4</accession>
<dbReference type="AlphaFoldDB" id="A0A9W8DRE4"/>
<feature type="compositionally biased region" description="Acidic residues" evidence="1">
    <location>
        <begin position="171"/>
        <end position="182"/>
    </location>
</feature>
<feature type="compositionally biased region" description="Polar residues" evidence="1">
    <location>
        <begin position="227"/>
        <end position="238"/>
    </location>
</feature>
<dbReference type="EMBL" id="JANBPU010000189">
    <property type="protein sequence ID" value="KAJ1914603.1"/>
    <property type="molecule type" value="Genomic_DNA"/>
</dbReference>
<keyword evidence="3" id="KW-1185">Reference proteome</keyword>
<evidence type="ECO:0000313" key="2">
    <source>
        <dbReference type="EMBL" id="KAJ1914603.1"/>
    </source>
</evidence>
<proteinExistence type="predicted"/>
<feature type="compositionally biased region" description="Low complexity" evidence="1">
    <location>
        <begin position="130"/>
        <end position="144"/>
    </location>
</feature>
<reference evidence="2" key="1">
    <citation type="submission" date="2022-07" db="EMBL/GenBank/DDBJ databases">
        <title>Phylogenomic reconstructions and comparative analyses of Kickxellomycotina fungi.</title>
        <authorList>
            <person name="Reynolds N.K."/>
            <person name="Stajich J.E."/>
            <person name="Barry K."/>
            <person name="Grigoriev I.V."/>
            <person name="Crous P."/>
            <person name="Smith M.E."/>
        </authorList>
    </citation>
    <scope>NUCLEOTIDE SEQUENCE</scope>
    <source>
        <strain evidence="2">NBRC 100468</strain>
    </source>
</reference>
<feature type="region of interest" description="Disordered" evidence="1">
    <location>
        <begin position="124"/>
        <end position="242"/>
    </location>
</feature>
<dbReference type="Proteomes" id="UP001150538">
    <property type="component" value="Unassembled WGS sequence"/>
</dbReference>
<gene>
    <name evidence="2" type="ORF">H4219_004712</name>
</gene>
<sequence>MGDSNSPPLSPTGGVGGHSHSRSESIDYDAQSAISIDIPVRKVPEIEVHWMFRSVDDFGTKKGGGLNSAIKKIKTGWREQSQNITRFIDRLKTSGDHRDGNVGGKAGLERGTRRTQSNVEAIYSSPNIRSGPSATTSSGGSKTGLFRTPTLRGFFWKRSGNRGHGIGTIAENDESDDDEEVTTVDPSNTRGQHGRHQPPSKSSTFHGHTHADGGSTPFYDTTHMRRCSNSQRSASDPTQLYYRGGTDREAYRSDSAVGPHLKNRNAFEMKRTADGKVSISPEITDGNVGSLDNDMYQPFALDAPSYHVDSTPAAHTFVKVRPESEAVPDYLFFDGRSPESQGVDSTPAACTFVSDRPDSDIIPDEIFECLFQKPQRPSGQLVMMDYPQTSPSTDSAGLPLHQPHTQSTKQESFLHTLGVIIDMDYKGHETTVEAYATAELEADEWSEQYSQVQEMHEMGFGAHSLPYSMTSAPTMWPLSRLEHDQNSQEITPRSPFRKRDPELLYSRRHHGALALGSLPPVSLAPGGFPLVPQSFHGNNCGGGGGQPSSTCSGSVPSTPALSFHHNMSPGSPSSTVGFPYGGGDRGILTPMTPTSPAYPRTPKSPGSGMYFGRM</sequence>
<name>A0A9W8DRE4_9FUNG</name>
<evidence type="ECO:0000313" key="3">
    <source>
        <dbReference type="Proteomes" id="UP001150538"/>
    </source>
</evidence>
<organism evidence="2 3">
    <name type="scientific">Mycoemilia scoparia</name>
    <dbReference type="NCBI Taxonomy" id="417184"/>
    <lineage>
        <taxon>Eukaryota</taxon>
        <taxon>Fungi</taxon>
        <taxon>Fungi incertae sedis</taxon>
        <taxon>Zoopagomycota</taxon>
        <taxon>Kickxellomycotina</taxon>
        <taxon>Kickxellomycetes</taxon>
        <taxon>Kickxellales</taxon>
        <taxon>Kickxellaceae</taxon>
        <taxon>Mycoemilia</taxon>
    </lineage>
</organism>
<protein>
    <submittedName>
        <fullName evidence="2">Uncharacterized protein</fullName>
    </submittedName>
</protein>
<comment type="caution">
    <text evidence="2">The sequence shown here is derived from an EMBL/GenBank/DDBJ whole genome shotgun (WGS) entry which is preliminary data.</text>
</comment>
<feature type="region of interest" description="Disordered" evidence="1">
    <location>
        <begin position="1"/>
        <end position="28"/>
    </location>
</feature>